<evidence type="ECO:0000313" key="2">
    <source>
        <dbReference type="EMBL" id="KAE8944205.1"/>
    </source>
</evidence>
<feature type="compositionally biased region" description="Polar residues" evidence="1">
    <location>
        <begin position="88"/>
        <end position="102"/>
    </location>
</feature>
<dbReference type="Proteomes" id="UP000433483">
    <property type="component" value="Unassembled WGS sequence"/>
</dbReference>
<keyword evidence="12" id="KW-1185">Reference proteome</keyword>
<dbReference type="AlphaFoldDB" id="A0A6A3ZXF7"/>
<evidence type="ECO:0000313" key="13">
    <source>
        <dbReference type="Proteomes" id="UP000437068"/>
    </source>
</evidence>
<evidence type="ECO:0000313" key="4">
    <source>
        <dbReference type="EMBL" id="KAE9122507.1"/>
    </source>
</evidence>
<dbReference type="Proteomes" id="UP000441208">
    <property type="component" value="Unassembled WGS sequence"/>
</dbReference>
<dbReference type="OrthoDB" id="78192at2759"/>
<dbReference type="EMBL" id="QXFZ01000218">
    <property type="protein sequence ID" value="KAE9126335.1"/>
    <property type="molecule type" value="Genomic_DNA"/>
</dbReference>
<feature type="compositionally biased region" description="Low complexity" evidence="1">
    <location>
        <begin position="103"/>
        <end position="118"/>
    </location>
</feature>
<evidence type="ECO:0000313" key="3">
    <source>
        <dbReference type="EMBL" id="KAE9021590.1"/>
    </source>
</evidence>
<proteinExistence type="predicted"/>
<dbReference type="Proteomes" id="UP000437068">
    <property type="component" value="Unassembled WGS sequence"/>
</dbReference>
<dbReference type="Proteomes" id="UP000440367">
    <property type="component" value="Unassembled WGS sequence"/>
</dbReference>
<dbReference type="Proteomes" id="UP000476176">
    <property type="component" value="Unassembled WGS sequence"/>
</dbReference>
<evidence type="ECO:0000313" key="16">
    <source>
        <dbReference type="Proteomes" id="UP000441208"/>
    </source>
</evidence>
<dbReference type="EMBL" id="QXGA01000194">
    <property type="protein sequence ID" value="KAE9150342.1"/>
    <property type="molecule type" value="Genomic_DNA"/>
</dbReference>
<reference evidence="11 12" key="1">
    <citation type="submission" date="2018-08" db="EMBL/GenBank/DDBJ databases">
        <title>Genomic investigation of the strawberry pathogen Phytophthora fragariae indicates pathogenicity is determined by transcriptional variation in three key races.</title>
        <authorList>
            <person name="Adams T.M."/>
            <person name="Armitage A.D."/>
            <person name="Sobczyk M.K."/>
            <person name="Bates H.J."/>
            <person name="Dunwell J.M."/>
            <person name="Nellist C.F."/>
            <person name="Harrison R.J."/>
        </authorList>
    </citation>
    <scope>NUCLEOTIDE SEQUENCE [LARGE SCALE GENOMIC DNA]</scope>
    <source>
        <strain evidence="10 13">A4</strain>
        <strain evidence="9 14">BC-1</strain>
        <strain evidence="8 18">BC-23</strain>
        <strain evidence="7 12">NOV-27</strain>
        <strain evidence="6 15">NOV-5</strain>
        <strain evidence="5 16">NOV-71</strain>
        <strain evidence="2 11">NOV-9</strain>
        <strain evidence="4 19">ONT-3</strain>
        <strain evidence="3 17">SCRP245</strain>
    </source>
</reference>
<evidence type="ECO:0000256" key="1">
    <source>
        <dbReference type="SAM" id="MobiDB-lite"/>
    </source>
</evidence>
<dbReference type="Proteomes" id="UP000488956">
    <property type="component" value="Unassembled WGS sequence"/>
</dbReference>
<feature type="compositionally biased region" description="Low complexity" evidence="1">
    <location>
        <begin position="23"/>
        <end position="42"/>
    </location>
</feature>
<evidence type="ECO:0000313" key="7">
    <source>
        <dbReference type="EMBL" id="KAE9224438.1"/>
    </source>
</evidence>
<comment type="caution">
    <text evidence="9">The sequence shown here is derived from an EMBL/GenBank/DDBJ whole genome shotgun (WGS) entry which is preliminary data.</text>
</comment>
<dbReference type="EMBL" id="QXFX01000274">
    <property type="protein sequence ID" value="KAE9122507.1"/>
    <property type="molecule type" value="Genomic_DNA"/>
</dbReference>
<evidence type="ECO:0000313" key="10">
    <source>
        <dbReference type="EMBL" id="KAE9320864.1"/>
    </source>
</evidence>
<dbReference type="Proteomes" id="UP000440732">
    <property type="component" value="Unassembled WGS sequence"/>
</dbReference>
<evidence type="ECO:0000313" key="14">
    <source>
        <dbReference type="Proteomes" id="UP000440367"/>
    </source>
</evidence>
<feature type="region of interest" description="Disordered" evidence="1">
    <location>
        <begin position="134"/>
        <end position="161"/>
    </location>
</feature>
<accession>A0A6A3ZXF7</accession>
<evidence type="ECO:0000313" key="8">
    <source>
        <dbReference type="EMBL" id="KAE9242930.1"/>
    </source>
</evidence>
<name>A0A6A3ZXF7_9STRA</name>
<dbReference type="EMBL" id="QXGE01000189">
    <property type="protein sequence ID" value="KAE9320864.1"/>
    <property type="molecule type" value="Genomic_DNA"/>
</dbReference>
<protein>
    <submittedName>
        <fullName evidence="9">Uncharacterized protein</fullName>
    </submittedName>
</protein>
<dbReference type="EMBL" id="QXGF01000216">
    <property type="protein sequence ID" value="KAE8944205.1"/>
    <property type="molecule type" value="Genomic_DNA"/>
</dbReference>
<evidence type="ECO:0000313" key="18">
    <source>
        <dbReference type="Proteomes" id="UP000476176"/>
    </source>
</evidence>
<evidence type="ECO:0000313" key="19">
    <source>
        <dbReference type="Proteomes" id="UP000488956"/>
    </source>
</evidence>
<organism evidence="9 14">
    <name type="scientific">Phytophthora fragariae</name>
    <dbReference type="NCBI Taxonomy" id="53985"/>
    <lineage>
        <taxon>Eukaryota</taxon>
        <taxon>Sar</taxon>
        <taxon>Stramenopiles</taxon>
        <taxon>Oomycota</taxon>
        <taxon>Peronosporomycetes</taxon>
        <taxon>Peronosporales</taxon>
        <taxon>Peronosporaceae</taxon>
        <taxon>Phytophthora</taxon>
    </lineage>
</organism>
<evidence type="ECO:0000313" key="12">
    <source>
        <dbReference type="Proteomes" id="UP000433483"/>
    </source>
</evidence>
<feature type="region of interest" description="Disordered" evidence="1">
    <location>
        <begin position="1"/>
        <end position="118"/>
    </location>
</feature>
<dbReference type="EMBL" id="QXGC01000257">
    <property type="protein sequence ID" value="KAE9242930.1"/>
    <property type="molecule type" value="Genomic_DNA"/>
</dbReference>
<dbReference type="Proteomes" id="UP000429523">
    <property type="component" value="Unassembled WGS sequence"/>
</dbReference>
<evidence type="ECO:0000313" key="5">
    <source>
        <dbReference type="EMBL" id="KAE9126335.1"/>
    </source>
</evidence>
<gene>
    <name evidence="10" type="ORF">PF001_g5200</name>
    <name evidence="9" type="ORF">PF002_g6681</name>
    <name evidence="8" type="ORF">PF004_g6399</name>
    <name evidence="7" type="ORF">PF005_g5913</name>
    <name evidence="6" type="ORF">PF006_g5258</name>
    <name evidence="5" type="ORF">PF007_g6023</name>
    <name evidence="2" type="ORF">PF009_g6112</name>
    <name evidence="4" type="ORF">PF010_g6711</name>
    <name evidence="3" type="ORF">PF011_g4879</name>
</gene>
<dbReference type="EMBL" id="QXGB01000211">
    <property type="protein sequence ID" value="KAE9224438.1"/>
    <property type="molecule type" value="Genomic_DNA"/>
</dbReference>
<evidence type="ECO:0000313" key="11">
    <source>
        <dbReference type="Proteomes" id="UP000429523"/>
    </source>
</evidence>
<dbReference type="EMBL" id="QXGD01000236">
    <property type="protein sequence ID" value="KAE9246553.1"/>
    <property type="molecule type" value="Genomic_DNA"/>
</dbReference>
<evidence type="ECO:0000313" key="6">
    <source>
        <dbReference type="EMBL" id="KAE9150342.1"/>
    </source>
</evidence>
<dbReference type="Proteomes" id="UP000460718">
    <property type="component" value="Unassembled WGS sequence"/>
</dbReference>
<evidence type="ECO:0000313" key="9">
    <source>
        <dbReference type="EMBL" id="KAE9246553.1"/>
    </source>
</evidence>
<evidence type="ECO:0000313" key="17">
    <source>
        <dbReference type="Proteomes" id="UP000460718"/>
    </source>
</evidence>
<evidence type="ECO:0000313" key="15">
    <source>
        <dbReference type="Proteomes" id="UP000440732"/>
    </source>
</evidence>
<dbReference type="EMBL" id="QXFW01000182">
    <property type="protein sequence ID" value="KAE9021590.1"/>
    <property type="molecule type" value="Genomic_DNA"/>
</dbReference>
<sequence>MARADDDEALRRRARPRPPPPTSIASMYAQSESSSSSRAPRSSKMKMASLMAVVDDADVDANSQSKSKRVKVDPQDPEPWAPPISISREPSGSRFSIADEQTQAQAQAQAQAQSQASSLFHSEMPPIIQSFSEERRANGESKSGAPVANGDASPPATRSMYDFYFPSGRAETNGAGGNRSLKRKRRGARRADELAAAEVDLLRFGVDAAKLVPQGLVDRVDVHMSRAVLVKVVGNHVANWCSRSGFAPGFRQEITTLLAAYYPCNYPTLLDEVLAGFLFKRPEFMELLLPPMLEKMSKAGESVSTTKYPVADALVRMCAMTAVRTSPQAVARHDLACRSLLRCLVENNEDSFVLSPWIVACAIESSDSVLRTLWRALLPRYTMAEPDEADLDWRIQDPGQQIVELLAEEGKLRACRMTCGFVELLVSDDDMKKQLVDSQSYLVPDCLERAFTYAGTSWSASLMVEWLKRRRKQHSDGGSFTDFVDFLVRFNSKLSVKKPEWFVKHVLSFVLSPQCQVEEQEPALRAILRGYMPFVFGALDDQSLEQKSRQNGSADSATDTTGTLDVVGSQAVLEARSKMELLVGLLITASARSSTLFVGVWSEVWSDKRTTPSWSHVHALIGVAIQDSVEDRSEFGQKLLSLTTRVCRSYYYRLSRHIGNDNTRDEVAVKFSEALNLLLPSTRPVGHILLQEVLGALADFGHEHSADACTIFGNAVSLQLGKCGGGGLGTSVKRVVVQKSLVEYDRSPPNAANEASSLNLSTSAHLLTTLKSLAGTKNTTGDFIRRVLSSGRLVRLLAGLLNAGRRRRRQEVLLDVMNVVVVSNASAKLNWDWTRRYVVQELLYCAYTGPPSSARKAIALLRNIFRNSTNGVRALLWVILQQCTKLCCGREEKPSGDSPFPTPDNYQGRADSLAELVKAMVITVPAITVREVLSFVEQKLSSCSVGKTRMNLFLLLLLRKLVVCELQCGVLLPVVQLAVCPLAPSDSDQIRLIQLQLLKALCSRLVAIRHRPAAFEHADPDADWKRYESLICNERLQSDLRSMVKVAPLNGVYAKVERTTCSRASEVLAQGILVFTHQLKQQSLIDEEEGARRELKKGRTK</sequence>